<keyword evidence="4" id="KW-1003">Cell membrane</keyword>
<dbReference type="EMBL" id="JBBNPS010000002">
    <property type="protein sequence ID" value="MEQ3352977.1"/>
    <property type="molecule type" value="Genomic_DNA"/>
</dbReference>
<gene>
    <name evidence="12" type="ORF">AAA081_01475</name>
</gene>
<evidence type="ECO:0000256" key="10">
    <source>
        <dbReference type="ARBA" id="ARBA00025157"/>
    </source>
</evidence>
<organism evidence="12 13">
    <name type="scientific">Aedoeadaptatus acetigenes</name>
    <dbReference type="NCBI Taxonomy" id="2981723"/>
    <lineage>
        <taxon>Bacteria</taxon>
        <taxon>Bacillati</taxon>
        <taxon>Bacillota</taxon>
        <taxon>Tissierellia</taxon>
        <taxon>Tissierellales</taxon>
        <taxon>Peptoniphilaceae</taxon>
        <taxon>Aedoeadaptatus</taxon>
    </lineage>
</organism>
<dbReference type="SUPFAM" id="SSF52540">
    <property type="entry name" value="P-loop containing nucleoside triphosphate hydrolases"/>
    <property type="match status" value="2"/>
</dbReference>
<evidence type="ECO:0000256" key="5">
    <source>
        <dbReference type="ARBA" id="ARBA00022737"/>
    </source>
</evidence>
<dbReference type="SMART" id="SM00382">
    <property type="entry name" value="AAA"/>
    <property type="match status" value="2"/>
</dbReference>
<dbReference type="GO" id="GO:0005524">
    <property type="term" value="F:ATP binding"/>
    <property type="evidence" value="ECO:0007669"/>
    <property type="project" value="UniProtKB-KW"/>
</dbReference>
<reference evidence="12 13" key="1">
    <citation type="submission" date="2024-04" db="EMBL/GenBank/DDBJ databases">
        <title>Human intestinal bacterial collection.</title>
        <authorList>
            <person name="Pauvert C."/>
            <person name="Hitch T.C.A."/>
            <person name="Clavel T."/>
        </authorList>
    </citation>
    <scope>NUCLEOTIDE SEQUENCE [LARGE SCALE GENOMIC DNA]</scope>
    <source>
        <strain evidence="12 13">CLA-SR-H026</strain>
    </source>
</reference>
<dbReference type="PANTHER" id="PTHR43553:SF23">
    <property type="entry name" value="ABC TRANSPORTER ATP-BINDING COMPONENT"/>
    <property type="match status" value="1"/>
</dbReference>
<keyword evidence="8" id="KW-1278">Translocase</keyword>
<keyword evidence="6" id="KW-0547">Nucleotide-binding</keyword>
<dbReference type="Pfam" id="PF00005">
    <property type="entry name" value="ABC_tran"/>
    <property type="match status" value="2"/>
</dbReference>
<evidence type="ECO:0000256" key="8">
    <source>
        <dbReference type="ARBA" id="ARBA00022967"/>
    </source>
</evidence>
<keyword evidence="7 12" id="KW-0067">ATP-binding</keyword>
<protein>
    <submittedName>
        <fullName evidence="12">ABC transporter ATP-binding protein</fullName>
    </submittedName>
</protein>
<dbReference type="Proteomes" id="UP001481872">
    <property type="component" value="Unassembled WGS sequence"/>
</dbReference>
<dbReference type="InterPro" id="IPR027417">
    <property type="entry name" value="P-loop_NTPase"/>
</dbReference>
<evidence type="ECO:0000256" key="9">
    <source>
        <dbReference type="ARBA" id="ARBA00023136"/>
    </source>
</evidence>
<comment type="similarity">
    <text evidence="2">Belongs to the ABC transporter superfamily.</text>
</comment>
<comment type="function">
    <text evidence="10">Probably part of an ABC transporter complex. Responsible for energy coupling to the transport system.</text>
</comment>
<evidence type="ECO:0000256" key="1">
    <source>
        <dbReference type="ARBA" id="ARBA00004202"/>
    </source>
</evidence>
<comment type="subcellular location">
    <subcellularLocation>
        <location evidence="1">Cell membrane</location>
        <topology evidence="1">Peripheral membrane protein</topology>
    </subcellularLocation>
</comment>
<evidence type="ECO:0000256" key="7">
    <source>
        <dbReference type="ARBA" id="ARBA00022840"/>
    </source>
</evidence>
<dbReference type="InterPro" id="IPR003593">
    <property type="entry name" value="AAA+_ATPase"/>
</dbReference>
<dbReference type="PANTHER" id="PTHR43553">
    <property type="entry name" value="HEAVY METAL TRANSPORTER"/>
    <property type="match status" value="1"/>
</dbReference>
<dbReference type="RefSeq" id="WP_349053380.1">
    <property type="nucleotide sequence ID" value="NZ_JBBNPS010000002.1"/>
</dbReference>
<keyword evidence="5" id="KW-0677">Repeat</keyword>
<dbReference type="InterPro" id="IPR015856">
    <property type="entry name" value="ABC_transpr_CbiO/EcfA_su"/>
</dbReference>
<keyword evidence="13" id="KW-1185">Reference proteome</keyword>
<feature type="domain" description="ABC transporter" evidence="11">
    <location>
        <begin position="2"/>
        <end position="240"/>
    </location>
</feature>
<evidence type="ECO:0000256" key="3">
    <source>
        <dbReference type="ARBA" id="ARBA00022448"/>
    </source>
</evidence>
<dbReference type="InterPro" id="IPR017871">
    <property type="entry name" value="ABC_transporter-like_CS"/>
</dbReference>
<feature type="domain" description="ABC transporter" evidence="11">
    <location>
        <begin position="252"/>
        <end position="474"/>
    </location>
</feature>
<sequence>MLEFKDFSLSYGKSEKILDRVNLAFSPGTVHVITGKSGSGKTSLIRAVNGIIPEIIPADLSGTINYNEKPLLPMTISERSQLIGTVFQNPKNQFYAVNVKDEMAFALENRGIPREEILRRIDYYADQLELKQLLDKDLMTLSGGEKQRVAIASVAMMDNAVYVFDEPSASLDQHSIQKIKDIIVKLKDAGKIILIAEHRLYYLKDVMDSLCIIDHGRLIQYNRGEIDEQVIEKHHLRCLETPKECELSHKTYRQQDLREKVCDEKAACLCKNFRCRYKNPYTKEIREIYDMNISFEPGIYFITGDNGIGKSSFIRQMCGLNKKQKGVTYWKQRAIKKPGKVISLVMQDVNHQLFTESVYKEVALVVNDRAQIEDALKTFDLWHKKDAHPQNLSGGEKQRLAMAQAYGSEKELVILDEPTSGLCFDTMCRVIHALKKMKEAGKLVIVVTHDYEFINRTDEGIVHFDKFRRLGGRH</sequence>
<evidence type="ECO:0000256" key="4">
    <source>
        <dbReference type="ARBA" id="ARBA00022475"/>
    </source>
</evidence>
<accession>A0ABV1J459</accession>
<keyword evidence="9" id="KW-0472">Membrane</keyword>
<dbReference type="InterPro" id="IPR050095">
    <property type="entry name" value="ECF_ABC_transporter_ATP-bd"/>
</dbReference>
<dbReference type="Gene3D" id="3.40.50.300">
    <property type="entry name" value="P-loop containing nucleotide triphosphate hydrolases"/>
    <property type="match status" value="2"/>
</dbReference>
<dbReference type="PROSITE" id="PS50893">
    <property type="entry name" value="ABC_TRANSPORTER_2"/>
    <property type="match status" value="2"/>
</dbReference>
<dbReference type="InterPro" id="IPR003439">
    <property type="entry name" value="ABC_transporter-like_ATP-bd"/>
</dbReference>
<evidence type="ECO:0000313" key="12">
    <source>
        <dbReference type="EMBL" id="MEQ3352977.1"/>
    </source>
</evidence>
<keyword evidence="3" id="KW-0813">Transport</keyword>
<evidence type="ECO:0000256" key="2">
    <source>
        <dbReference type="ARBA" id="ARBA00005417"/>
    </source>
</evidence>
<dbReference type="CDD" id="cd03225">
    <property type="entry name" value="ABC_cobalt_CbiO_domain1"/>
    <property type="match status" value="1"/>
</dbReference>
<evidence type="ECO:0000313" key="13">
    <source>
        <dbReference type="Proteomes" id="UP001481872"/>
    </source>
</evidence>
<proteinExistence type="inferred from homology"/>
<comment type="caution">
    <text evidence="12">The sequence shown here is derived from an EMBL/GenBank/DDBJ whole genome shotgun (WGS) entry which is preliminary data.</text>
</comment>
<name>A0ABV1J459_9FIRM</name>
<dbReference type="PROSITE" id="PS00211">
    <property type="entry name" value="ABC_TRANSPORTER_1"/>
    <property type="match status" value="2"/>
</dbReference>
<evidence type="ECO:0000256" key="6">
    <source>
        <dbReference type="ARBA" id="ARBA00022741"/>
    </source>
</evidence>
<evidence type="ECO:0000259" key="11">
    <source>
        <dbReference type="PROSITE" id="PS50893"/>
    </source>
</evidence>